<dbReference type="InterPro" id="IPR024792">
    <property type="entry name" value="RhoGDI_dom_sf"/>
</dbReference>
<evidence type="ECO:0000256" key="5">
    <source>
        <dbReference type="SAM" id="Coils"/>
    </source>
</evidence>
<dbReference type="SUPFAM" id="SSF81296">
    <property type="entry name" value="E set domains"/>
    <property type="match status" value="1"/>
</dbReference>
<evidence type="ECO:0000259" key="7">
    <source>
        <dbReference type="PROSITE" id="PS50103"/>
    </source>
</evidence>
<dbReference type="PANTHER" id="PTHR37543:SF1">
    <property type="entry name" value="CCCH ZINC FINGER DNA BINDING PROTEIN (AFU_ORTHOLOGUE AFUA_5G12760)"/>
    <property type="match status" value="1"/>
</dbReference>
<evidence type="ECO:0000256" key="3">
    <source>
        <dbReference type="ARBA" id="ARBA00022490"/>
    </source>
</evidence>
<comment type="subcellular location">
    <subcellularLocation>
        <location evidence="1">Cytoplasm</location>
    </subcellularLocation>
</comment>
<feature type="zinc finger region" description="C3H1-type" evidence="4">
    <location>
        <begin position="320"/>
        <end position="349"/>
    </location>
</feature>
<dbReference type="InterPro" id="IPR000406">
    <property type="entry name" value="Rho_GDI"/>
</dbReference>
<evidence type="ECO:0000256" key="1">
    <source>
        <dbReference type="ARBA" id="ARBA00004496"/>
    </source>
</evidence>
<feature type="domain" description="C3H1-type" evidence="7">
    <location>
        <begin position="361"/>
        <end position="389"/>
    </location>
</feature>
<dbReference type="Pfam" id="PF25543">
    <property type="entry name" value="zf-CCCH_tandem"/>
    <property type="match status" value="1"/>
</dbReference>
<feature type="domain" description="C3H1-type" evidence="7">
    <location>
        <begin position="791"/>
        <end position="819"/>
    </location>
</feature>
<dbReference type="Proteomes" id="UP000815677">
    <property type="component" value="Unassembled WGS sequence"/>
</dbReference>
<proteinExistence type="inferred from homology"/>
<dbReference type="InterPro" id="IPR057683">
    <property type="entry name" value="DUF7923"/>
</dbReference>
<gene>
    <name evidence="8" type="ORF">MCHLO_10893</name>
</gene>
<keyword evidence="5" id="KW-0175">Coiled coil</keyword>
<feature type="zinc finger region" description="C3H1-type" evidence="4">
    <location>
        <begin position="791"/>
        <end position="819"/>
    </location>
</feature>
<dbReference type="PANTHER" id="PTHR37543">
    <property type="entry name" value="CCCH ZINC FINGER DNA BINDING PROTEIN (AFU_ORTHOLOGUE AFUA_5G12760)"/>
    <property type="match status" value="1"/>
</dbReference>
<evidence type="ECO:0000313" key="8">
    <source>
        <dbReference type="EMBL" id="GAT54008.1"/>
    </source>
</evidence>
<dbReference type="Gene3D" id="2.70.50.30">
    <property type="entry name" value="Coagulation Factor XIII, subunit A, domain 1"/>
    <property type="match status" value="1"/>
</dbReference>
<feature type="compositionally biased region" description="Basic residues" evidence="6">
    <location>
        <begin position="731"/>
        <end position="746"/>
    </location>
</feature>
<dbReference type="PRINTS" id="PR00492">
    <property type="entry name" value="RHOGDI"/>
</dbReference>
<dbReference type="Gene3D" id="4.10.1000.10">
    <property type="entry name" value="Zinc finger, CCCH-type"/>
    <property type="match status" value="1"/>
</dbReference>
<keyword evidence="4" id="KW-0862">Zinc</keyword>
<feature type="zinc finger region" description="C3H1-type" evidence="4">
    <location>
        <begin position="361"/>
        <end position="389"/>
    </location>
</feature>
<dbReference type="InterPro" id="IPR000571">
    <property type="entry name" value="Znf_CCCH"/>
</dbReference>
<comment type="similarity">
    <text evidence="2">Belongs to the Rho GDI family.</text>
</comment>
<keyword evidence="3" id="KW-0963">Cytoplasm</keyword>
<dbReference type="EMBL" id="DF848493">
    <property type="protein sequence ID" value="GAT54008.1"/>
    <property type="molecule type" value="Genomic_DNA"/>
</dbReference>
<dbReference type="InterPro" id="IPR014756">
    <property type="entry name" value="Ig_E-set"/>
</dbReference>
<keyword evidence="9" id="KW-1185">Reference proteome</keyword>
<accession>A0ABQ0LSF5</accession>
<feature type="coiled-coil region" evidence="5">
    <location>
        <begin position="440"/>
        <end position="474"/>
    </location>
</feature>
<name>A0ABQ0LSF5_MYCCL</name>
<evidence type="ECO:0000256" key="2">
    <source>
        <dbReference type="ARBA" id="ARBA00009758"/>
    </source>
</evidence>
<keyword evidence="4" id="KW-0863">Zinc-finger</keyword>
<keyword evidence="4" id="KW-0479">Metal-binding</keyword>
<feature type="compositionally biased region" description="Polar residues" evidence="6">
    <location>
        <begin position="261"/>
        <end position="285"/>
    </location>
</feature>
<organism evidence="8 9">
    <name type="scientific">Mycena chlorophos</name>
    <name type="common">Agaric fungus</name>
    <name type="synonym">Agaricus chlorophos</name>
    <dbReference type="NCBI Taxonomy" id="658473"/>
    <lineage>
        <taxon>Eukaryota</taxon>
        <taxon>Fungi</taxon>
        <taxon>Dikarya</taxon>
        <taxon>Basidiomycota</taxon>
        <taxon>Agaricomycotina</taxon>
        <taxon>Agaricomycetes</taxon>
        <taxon>Agaricomycetidae</taxon>
        <taxon>Agaricales</taxon>
        <taxon>Marasmiineae</taxon>
        <taxon>Mycenaceae</taxon>
        <taxon>Mycena</taxon>
    </lineage>
</organism>
<protein>
    <recommendedName>
        <fullName evidence="7">C3H1-type domain-containing protein</fullName>
    </recommendedName>
</protein>
<dbReference type="Pfam" id="PF02115">
    <property type="entry name" value="Rho_GDI"/>
    <property type="match status" value="1"/>
</dbReference>
<dbReference type="InterPro" id="IPR057654">
    <property type="entry name" value="Znf-CCCH_tandem"/>
</dbReference>
<dbReference type="Pfam" id="PF25540">
    <property type="entry name" value="DUF7923"/>
    <property type="match status" value="2"/>
</dbReference>
<evidence type="ECO:0000313" key="9">
    <source>
        <dbReference type="Proteomes" id="UP000815677"/>
    </source>
</evidence>
<evidence type="ECO:0000256" key="6">
    <source>
        <dbReference type="SAM" id="MobiDB-lite"/>
    </source>
</evidence>
<dbReference type="PROSITE" id="PS50103">
    <property type="entry name" value="ZF_C3H1"/>
    <property type="match status" value="3"/>
</dbReference>
<feature type="region of interest" description="Disordered" evidence="6">
    <location>
        <begin position="707"/>
        <end position="757"/>
    </location>
</feature>
<feature type="coiled-coil region" evidence="5">
    <location>
        <begin position="23"/>
        <end position="57"/>
    </location>
</feature>
<sequence>MDPSADAFKAQFEAGVAQLKLNLNGFSDLYAASTERIRQLEEELELRKHAFDGLKSKCTQLEVEQNKHQAFKDSVKGFRVVALIDGDGAIFTDDLIGQGRAGGTAAAHKLSKFLLDSLNGKYGHHAYQLWVYVFYNKRGLANALGFVDGCFDEFVVGFNQATRRFIMADVGDGKEAADAKIKAHLEDNIVLPQTFKIIFGGCHDNGYASDLRSHITAGFSDKLILLKGYAQTAREIAGLDLPRLENPDLFRAYKITGTRSRASSNSADGKCGDSQSYSDALQRQQASREKSILAPSPPNPTSSYQGTGARHVNPALPLSKQSPAPCNHFYLTNAGCSYGATCNYGHDYLLKPEHLEEIRANAKQGVCPALAKGEQCLWGDECIYGHVCPNGPDCRYRKAGKCRFKGGDMHPAGFAFMAAPPLGNSVTWDGNSLHYILTYSRDLESRNGALEARVAELEQQLAHREQMYNKELEKQTTLQAAAFDQQLAEYHQDALKAHHTLFQATRPLIACIINGDEYLFAQFTCGFDGGAHAAQSLTKQIHDRLDQDGARASLGDKLTFWITVYYNRRELLGSGLCTAQQLDEFLTGFCVRHPGFWFVDVGGLKLTANKVHVFLDTIICFPTTFRVFLAAMPSPDYYKLFTKLHSKEVLGKLMLLDTSDHHWDPNIGLGLLTVNDVFMPTRLVEQLALSSPSSVASAQSLLSSIPSPGGSALPRSGKNTQVRAVDPTLPLHKRTSGRRGRSRRRAQPPARSTETPPPCNEHYLMFCGKDHCKYSHDYQLTTDQLQALAAAAKKAPCNWIRSGRECPYGDRCCWGHACPYGTNCHYLKDRKCWFKADTMHSKPSSRYKPGAQKTAAELANLDAEDESLARWKASLGIVPGASGGDTSGPKVTVLTLELHSPTLPSGKKISFELSDTARLADTKKHPIAIKEDVDYNVCITFKVNHSIISGVRYIQVVKRAGVKVDKLEQMLGSYGPHPQGQAYSKDFDTDHSPSGMIARSGTYNVKSRVVDDDGNVYADFEWFFKLAKEWE</sequence>
<feature type="region of interest" description="Disordered" evidence="6">
    <location>
        <begin position="261"/>
        <end position="313"/>
    </location>
</feature>
<feature type="domain" description="C3H1-type" evidence="7">
    <location>
        <begin position="320"/>
        <end position="349"/>
    </location>
</feature>
<reference evidence="8" key="1">
    <citation type="submission" date="2014-09" db="EMBL/GenBank/DDBJ databases">
        <title>Genome sequence of the luminous mushroom Mycena chlorophos for searching fungal bioluminescence genes.</title>
        <authorList>
            <person name="Tanaka Y."/>
            <person name="Kasuga D."/>
            <person name="Oba Y."/>
            <person name="Hase S."/>
            <person name="Sato K."/>
            <person name="Oba Y."/>
            <person name="Sakakibara Y."/>
        </authorList>
    </citation>
    <scope>NUCLEOTIDE SEQUENCE</scope>
</reference>
<evidence type="ECO:0000256" key="4">
    <source>
        <dbReference type="PROSITE-ProRule" id="PRU00723"/>
    </source>
</evidence>